<keyword evidence="2" id="KW-1185">Reference proteome</keyword>
<evidence type="ECO:0000313" key="1">
    <source>
        <dbReference type="EMBL" id="KAE8319881.1"/>
    </source>
</evidence>
<name>A0A5N6WG92_9EURO</name>
<dbReference type="AlphaFoldDB" id="A0A5N6WG92"/>
<organism evidence="1 2">
    <name type="scientific">Aspergillus transmontanensis</name>
    <dbReference type="NCBI Taxonomy" id="1034304"/>
    <lineage>
        <taxon>Eukaryota</taxon>
        <taxon>Fungi</taxon>
        <taxon>Dikarya</taxon>
        <taxon>Ascomycota</taxon>
        <taxon>Pezizomycotina</taxon>
        <taxon>Eurotiomycetes</taxon>
        <taxon>Eurotiomycetidae</taxon>
        <taxon>Eurotiales</taxon>
        <taxon>Aspergillaceae</taxon>
        <taxon>Aspergillus</taxon>
        <taxon>Aspergillus subgen. Circumdati</taxon>
    </lineage>
</organism>
<sequence length="185" mass="20950">MVASLFHSASHGPMLRVREATSILRFMSPPNAQFNPQEKTFGLRLSRKNLTLFGSGSARPLKIDGRVPATILEPGIVQPTDERYQTMVCYTKNGSSIIDYYFPFSLLDCGTFRQDALLVQPTDYSTGTLLLSSIRGRRLSIWGKVQSGRLVSRWRPGVTHVGFPFRYPCVFPVHFWYVMCQNLPD</sequence>
<protein>
    <submittedName>
        <fullName evidence="1">Uncharacterized protein</fullName>
    </submittedName>
</protein>
<proteinExistence type="predicted"/>
<reference evidence="2" key="1">
    <citation type="submission" date="2019-04" db="EMBL/GenBank/DDBJ databases">
        <title>Friends and foes A comparative genomics studyof 23 Aspergillus species from section Flavi.</title>
        <authorList>
            <consortium name="DOE Joint Genome Institute"/>
            <person name="Kjaerbolling I."/>
            <person name="Vesth T."/>
            <person name="Frisvad J.C."/>
            <person name="Nybo J.L."/>
            <person name="Theobald S."/>
            <person name="Kildgaard S."/>
            <person name="Isbrandt T."/>
            <person name="Kuo A."/>
            <person name="Sato A."/>
            <person name="Lyhne E.K."/>
            <person name="Kogle M.E."/>
            <person name="Wiebenga A."/>
            <person name="Kun R.S."/>
            <person name="Lubbers R.J."/>
            <person name="Makela M.R."/>
            <person name="Barry K."/>
            <person name="Chovatia M."/>
            <person name="Clum A."/>
            <person name="Daum C."/>
            <person name="Haridas S."/>
            <person name="He G."/>
            <person name="LaButti K."/>
            <person name="Lipzen A."/>
            <person name="Mondo S."/>
            <person name="Riley R."/>
            <person name="Salamov A."/>
            <person name="Simmons B.A."/>
            <person name="Magnuson J.K."/>
            <person name="Henrissat B."/>
            <person name="Mortensen U.H."/>
            <person name="Larsen T.O."/>
            <person name="Devries R.P."/>
            <person name="Grigoriev I.V."/>
            <person name="Machida M."/>
            <person name="Baker S.E."/>
            <person name="Andersen M.R."/>
        </authorList>
    </citation>
    <scope>NUCLEOTIDE SEQUENCE [LARGE SCALE GENOMIC DNA]</scope>
    <source>
        <strain evidence="2">CBS 130015</strain>
    </source>
</reference>
<accession>A0A5N6WG92</accession>
<evidence type="ECO:0000313" key="2">
    <source>
        <dbReference type="Proteomes" id="UP000325433"/>
    </source>
</evidence>
<dbReference type="Proteomes" id="UP000325433">
    <property type="component" value="Unassembled WGS sequence"/>
</dbReference>
<gene>
    <name evidence="1" type="ORF">BDV41DRAFT_518895</name>
</gene>
<dbReference type="EMBL" id="ML738293">
    <property type="protein sequence ID" value="KAE8319881.1"/>
    <property type="molecule type" value="Genomic_DNA"/>
</dbReference>